<dbReference type="Pfam" id="PF13449">
    <property type="entry name" value="Phytase-like"/>
    <property type="match status" value="1"/>
</dbReference>
<dbReference type="RefSeq" id="WP_189436263.1">
    <property type="nucleotide sequence ID" value="NZ_BMXE01000002.1"/>
</dbReference>
<sequence>MKLTRRNLLTGGAAVAATTAVAASLPFSESEAQQSGFQPMSVRSKQIDHFKFSSAQSEQYGPLLFLGGLELSSSSRQFGGYSGLLTLNSGTNIIAVSDRGRWLRGKLSQSSRGKPLKLLETETAPLLGSNGKTLKRTSKADTEALSIGDTTSGPRIFVSHEGKGGIMTYPLPLATGEERAKHLLIPKEIRGLATNKSLESVAVAPPGSPLSGAIITIAERGQSLDHNRPAWIIGGPKAGKFWIKRQGNFDITDAAFLPNGDLLILERLFNLAEGLGMRIRQLDGTNLRPDHLHTGKTLLTADFSYQIDNMEALSVHQNAFGETVLSLMSDNNQSFLQRTVLLRFVLTDNDPFREPFVRAPKEVKLVPAPKAKPK</sequence>
<dbReference type="Proteomes" id="UP000637980">
    <property type="component" value="Unassembled WGS sequence"/>
</dbReference>
<accession>A0ABQ3E7R5</accession>
<dbReference type="PROSITE" id="PS51318">
    <property type="entry name" value="TAT"/>
    <property type="match status" value="1"/>
</dbReference>
<organism evidence="3 4">
    <name type="scientific">Pseudovibrio japonicus</name>
    <dbReference type="NCBI Taxonomy" id="366534"/>
    <lineage>
        <taxon>Bacteria</taxon>
        <taxon>Pseudomonadati</taxon>
        <taxon>Pseudomonadota</taxon>
        <taxon>Alphaproteobacteria</taxon>
        <taxon>Hyphomicrobiales</taxon>
        <taxon>Stappiaceae</taxon>
        <taxon>Pseudovibrio</taxon>
    </lineage>
</organism>
<keyword evidence="4" id="KW-1185">Reference proteome</keyword>
<evidence type="ECO:0000313" key="4">
    <source>
        <dbReference type="Proteomes" id="UP000637980"/>
    </source>
</evidence>
<evidence type="ECO:0000256" key="1">
    <source>
        <dbReference type="SAM" id="SignalP"/>
    </source>
</evidence>
<dbReference type="InterPro" id="IPR014567">
    <property type="entry name" value="UCP031900"/>
</dbReference>
<dbReference type="InterPro" id="IPR027372">
    <property type="entry name" value="Phytase-like_dom"/>
</dbReference>
<feature type="domain" description="Phytase-like" evidence="2">
    <location>
        <begin position="77"/>
        <end position="332"/>
    </location>
</feature>
<feature type="signal peptide" evidence="1">
    <location>
        <begin position="1"/>
        <end position="22"/>
    </location>
</feature>
<gene>
    <name evidence="3" type="ORF">GCM10007094_16480</name>
</gene>
<evidence type="ECO:0000313" key="3">
    <source>
        <dbReference type="EMBL" id="GHB28624.1"/>
    </source>
</evidence>
<dbReference type="PIRSF" id="PIRSF031900">
    <property type="entry name" value="UCP031900"/>
    <property type="match status" value="1"/>
</dbReference>
<proteinExistence type="predicted"/>
<name>A0ABQ3E7R5_9HYPH</name>
<feature type="chain" id="PRO_5045162889" description="Phytase-like domain-containing protein" evidence="1">
    <location>
        <begin position="23"/>
        <end position="374"/>
    </location>
</feature>
<reference evidence="4" key="1">
    <citation type="journal article" date="2019" name="Int. J. Syst. Evol. Microbiol.">
        <title>The Global Catalogue of Microorganisms (GCM) 10K type strain sequencing project: providing services to taxonomists for standard genome sequencing and annotation.</title>
        <authorList>
            <consortium name="The Broad Institute Genomics Platform"/>
            <consortium name="The Broad Institute Genome Sequencing Center for Infectious Disease"/>
            <person name="Wu L."/>
            <person name="Ma J."/>
        </authorList>
    </citation>
    <scope>NUCLEOTIDE SEQUENCE [LARGE SCALE GENOMIC DNA]</scope>
    <source>
        <strain evidence="4">KCTC 12861</strain>
    </source>
</reference>
<evidence type="ECO:0000259" key="2">
    <source>
        <dbReference type="Pfam" id="PF13449"/>
    </source>
</evidence>
<keyword evidence="1" id="KW-0732">Signal</keyword>
<comment type="caution">
    <text evidence="3">The sequence shown here is derived from an EMBL/GenBank/DDBJ whole genome shotgun (WGS) entry which is preliminary data.</text>
</comment>
<protein>
    <recommendedName>
        <fullName evidence="2">Phytase-like domain-containing protein</fullName>
    </recommendedName>
</protein>
<dbReference type="InterPro" id="IPR006311">
    <property type="entry name" value="TAT_signal"/>
</dbReference>
<dbReference type="EMBL" id="BMXE01000002">
    <property type="protein sequence ID" value="GHB28624.1"/>
    <property type="molecule type" value="Genomic_DNA"/>
</dbReference>